<evidence type="ECO:0008006" key="3">
    <source>
        <dbReference type="Google" id="ProtNLM"/>
    </source>
</evidence>
<keyword evidence="2" id="KW-1185">Reference proteome</keyword>
<name>A0A7W7MST4_9ACTN</name>
<protein>
    <recommendedName>
        <fullName evidence="3">VCBS repeat-containing protein</fullName>
    </recommendedName>
</protein>
<proteinExistence type="predicted"/>
<comment type="caution">
    <text evidence="1">The sequence shown here is derived from an EMBL/GenBank/DDBJ whole genome shotgun (WGS) entry which is preliminary data.</text>
</comment>
<accession>A0A7W7MST4</accession>
<dbReference type="RefSeq" id="WP_184996219.1">
    <property type="nucleotide sequence ID" value="NZ_BOMK01000103.1"/>
</dbReference>
<gene>
    <name evidence="1" type="ORF">BJ971_005668</name>
</gene>
<dbReference type="AlphaFoldDB" id="A0A7W7MST4"/>
<dbReference type="Proteomes" id="UP000578112">
    <property type="component" value="Unassembled WGS sequence"/>
</dbReference>
<organism evidence="1 2">
    <name type="scientific">Actinoplanes digitatis</name>
    <dbReference type="NCBI Taxonomy" id="1868"/>
    <lineage>
        <taxon>Bacteria</taxon>
        <taxon>Bacillati</taxon>
        <taxon>Actinomycetota</taxon>
        <taxon>Actinomycetes</taxon>
        <taxon>Micromonosporales</taxon>
        <taxon>Micromonosporaceae</taxon>
        <taxon>Actinoplanes</taxon>
    </lineage>
</organism>
<dbReference type="EMBL" id="JACHNH010000001">
    <property type="protein sequence ID" value="MBB4765112.1"/>
    <property type="molecule type" value="Genomic_DNA"/>
</dbReference>
<reference evidence="1 2" key="1">
    <citation type="submission" date="2020-08" db="EMBL/GenBank/DDBJ databases">
        <title>Sequencing the genomes of 1000 actinobacteria strains.</title>
        <authorList>
            <person name="Klenk H.-P."/>
        </authorList>
    </citation>
    <scope>NUCLEOTIDE SEQUENCE [LARGE SCALE GENOMIC DNA]</scope>
    <source>
        <strain evidence="1 2">DSM 43149</strain>
    </source>
</reference>
<sequence length="109" mass="12144">MKRSLANHCIRIAVALAATVKNRLKRQQYFDGGRIFTQGWGNFLGTPGKGRLYDSDINGDSKADLLVHETDGDISVRYNQGTYFDAGRIFTQGWSNFMGNTGQGKLYFG</sequence>
<evidence type="ECO:0000313" key="1">
    <source>
        <dbReference type="EMBL" id="MBB4765112.1"/>
    </source>
</evidence>
<evidence type="ECO:0000313" key="2">
    <source>
        <dbReference type="Proteomes" id="UP000578112"/>
    </source>
</evidence>